<proteinExistence type="predicted"/>
<feature type="compositionally biased region" description="Basic and acidic residues" evidence="1">
    <location>
        <begin position="80"/>
        <end position="90"/>
    </location>
</feature>
<accession>A0AAV9WU36</accession>
<evidence type="ECO:0000313" key="2">
    <source>
        <dbReference type="EMBL" id="KAK6511801.1"/>
    </source>
</evidence>
<feature type="region of interest" description="Disordered" evidence="1">
    <location>
        <begin position="56"/>
        <end position="106"/>
    </location>
</feature>
<dbReference type="Proteomes" id="UP001370758">
    <property type="component" value="Unassembled WGS sequence"/>
</dbReference>
<organism evidence="2 3">
    <name type="scientific">Arthrobotrys musiformis</name>
    <dbReference type="NCBI Taxonomy" id="47236"/>
    <lineage>
        <taxon>Eukaryota</taxon>
        <taxon>Fungi</taxon>
        <taxon>Dikarya</taxon>
        <taxon>Ascomycota</taxon>
        <taxon>Pezizomycotina</taxon>
        <taxon>Orbiliomycetes</taxon>
        <taxon>Orbiliales</taxon>
        <taxon>Orbiliaceae</taxon>
        <taxon>Arthrobotrys</taxon>
    </lineage>
</organism>
<protein>
    <submittedName>
        <fullName evidence="2">Uncharacterized protein</fullName>
    </submittedName>
</protein>
<name>A0AAV9WU36_9PEZI</name>
<comment type="caution">
    <text evidence="2">The sequence shown here is derived from an EMBL/GenBank/DDBJ whole genome shotgun (WGS) entry which is preliminary data.</text>
</comment>
<evidence type="ECO:0000256" key="1">
    <source>
        <dbReference type="SAM" id="MobiDB-lite"/>
    </source>
</evidence>
<evidence type="ECO:0000313" key="3">
    <source>
        <dbReference type="Proteomes" id="UP001370758"/>
    </source>
</evidence>
<dbReference type="EMBL" id="JAVHJL010000001">
    <property type="protein sequence ID" value="KAK6511801.1"/>
    <property type="molecule type" value="Genomic_DNA"/>
</dbReference>
<gene>
    <name evidence="2" type="ORF">TWF481_000707</name>
</gene>
<keyword evidence="3" id="KW-1185">Reference proteome</keyword>
<dbReference type="AlphaFoldDB" id="A0AAV9WU36"/>
<sequence length="106" mass="12307">MCHRNVRRYACWHTVTDNHVFYCRDASKGRCKKFKDNIYLSGRQCHMCQTGYTVSPKQERERLRQREREQGKGKQMQGAEGEREVARTGEGDDLSLFSRSGSKDSG</sequence>
<feature type="compositionally biased region" description="Basic and acidic residues" evidence="1">
    <location>
        <begin position="57"/>
        <end position="72"/>
    </location>
</feature>
<reference evidence="2 3" key="1">
    <citation type="submission" date="2023-08" db="EMBL/GenBank/DDBJ databases">
        <authorList>
            <person name="Palmer J.M."/>
        </authorList>
    </citation>
    <scope>NUCLEOTIDE SEQUENCE [LARGE SCALE GENOMIC DNA]</scope>
    <source>
        <strain evidence="2 3">TWF481</strain>
    </source>
</reference>